<gene>
    <name evidence="1" type="ORF">OCS65_01490</name>
</gene>
<evidence type="ECO:0000313" key="1">
    <source>
        <dbReference type="EMBL" id="UYF94478.1"/>
    </source>
</evidence>
<sequence length="86" mass="10028">MTSRVAGPRGPSGSGLRARSVGALRGFLAEGTERAYAKDYRLFFGLLYRREKYWDETDYEEIYDDELWRRRSVDNSRRIGGSTWAR</sequence>
<evidence type="ECO:0000313" key="2">
    <source>
        <dbReference type="Proteomes" id="UP001163947"/>
    </source>
</evidence>
<dbReference type="GeneID" id="83619050"/>
<organism evidence="1 2">
    <name type="scientific">Rhodococcus aetherivorans</name>
    <dbReference type="NCBI Taxonomy" id="191292"/>
    <lineage>
        <taxon>Bacteria</taxon>
        <taxon>Bacillati</taxon>
        <taxon>Actinomycetota</taxon>
        <taxon>Actinomycetes</taxon>
        <taxon>Mycobacteriales</taxon>
        <taxon>Nocardiaceae</taxon>
        <taxon>Rhodococcus</taxon>
    </lineage>
</organism>
<dbReference type="RefSeq" id="WP_043799142.1">
    <property type="nucleotide sequence ID" value="NZ_BAAAYP010000075.1"/>
</dbReference>
<reference evidence="1" key="1">
    <citation type="submission" date="2022-09" db="EMBL/GenBank/DDBJ databases">
        <title>The genome sequence of Rhodococcus aetherivorans N1.</title>
        <authorList>
            <person name="Jiang W."/>
        </authorList>
    </citation>
    <scope>NUCLEOTIDE SEQUENCE</scope>
    <source>
        <strain evidence="1">N1</strain>
    </source>
</reference>
<protein>
    <submittedName>
        <fullName evidence="1">Four helix bundle protein</fullName>
    </submittedName>
</protein>
<name>A0AA46NVM5_9NOCA</name>
<dbReference type="KEGG" id="rav:AAT18_26445"/>
<dbReference type="Proteomes" id="UP001163947">
    <property type="component" value="Chromosome"/>
</dbReference>
<dbReference type="EMBL" id="CP106982">
    <property type="protein sequence ID" value="UYF94478.1"/>
    <property type="molecule type" value="Genomic_DNA"/>
</dbReference>
<accession>A0AA46NVM5</accession>
<proteinExistence type="predicted"/>
<dbReference type="AlphaFoldDB" id="A0AA46NVM5"/>